<keyword evidence="4" id="KW-1185">Reference proteome</keyword>
<feature type="transmembrane region" description="Helical" evidence="1">
    <location>
        <begin position="202"/>
        <end position="222"/>
    </location>
</feature>
<dbReference type="eggNOG" id="ENOG502ZAAA">
    <property type="taxonomic scope" value="Bacteria"/>
</dbReference>
<keyword evidence="1" id="KW-0812">Transmembrane</keyword>
<dbReference type="EMBL" id="CP001769">
    <property type="protein sequence ID" value="ADB38187.1"/>
    <property type="molecule type" value="Genomic_DNA"/>
</dbReference>
<dbReference type="KEGG" id="sli:Slin_2159"/>
<dbReference type="Pfam" id="PF02517">
    <property type="entry name" value="Rce1-like"/>
    <property type="match status" value="1"/>
</dbReference>
<name>D2QDQ7_SPILD</name>
<feature type="transmembrane region" description="Helical" evidence="1">
    <location>
        <begin position="16"/>
        <end position="36"/>
    </location>
</feature>
<accession>D2QDQ7</accession>
<feature type="domain" description="CAAX prenyl protease 2/Lysostaphin resistance protein A-like" evidence="2">
    <location>
        <begin position="133"/>
        <end position="237"/>
    </location>
</feature>
<dbReference type="STRING" id="504472.Slin_2159"/>
<protein>
    <submittedName>
        <fullName evidence="3">Abortive infection protein</fullName>
    </submittedName>
</protein>
<feature type="transmembrane region" description="Helical" evidence="1">
    <location>
        <begin position="172"/>
        <end position="195"/>
    </location>
</feature>
<evidence type="ECO:0000259" key="2">
    <source>
        <dbReference type="Pfam" id="PF02517"/>
    </source>
</evidence>
<evidence type="ECO:0000313" key="4">
    <source>
        <dbReference type="Proteomes" id="UP000002028"/>
    </source>
</evidence>
<dbReference type="Proteomes" id="UP000002028">
    <property type="component" value="Chromosome"/>
</dbReference>
<dbReference type="InterPro" id="IPR003675">
    <property type="entry name" value="Rce1/LyrA-like_dom"/>
</dbReference>
<dbReference type="GO" id="GO:0004175">
    <property type="term" value="F:endopeptidase activity"/>
    <property type="evidence" value="ECO:0007669"/>
    <property type="project" value="UniProtKB-ARBA"/>
</dbReference>
<dbReference type="HOGENOM" id="CLU_082370_0_0_10"/>
<evidence type="ECO:0000313" key="3">
    <source>
        <dbReference type="EMBL" id="ADB38187.1"/>
    </source>
</evidence>
<sequence length="247" mass="26784">MDIVVTPALTNQRWKVGLLLFGLGFIGVLSLLTADLPLQNLPSAVLKQFTPVQLKLLLLINPTIFLLVAVLIGTNLYQKTTLQLWSSLSSSWLREGVLPGVVAGLSILVVAAVFKSVIPLELLQLGEANQLGVLSRFLYGGITEEILLRFGLMTLLVWLITVVIGYRTSIGYWLAIGMAALLFGAGHLPALYGVIKNPSPLLTLYIIVGNSVAGLLFGWVYWRKNLGMAMVAHAMAHVVLLASEIIQ</sequence>
<gene>
    <name evidence="3" type="ordered locus">Slin_2159</name>
</gene>
<feature type="transmembrane region" description="Helical" evidence="1">
    <location>
        <begin position="97"/>
        <end position="114"/>
    </location>
</feature>
<reference evidence="3 4" key="1">
    <citation type="journal article" date="2010" name="Stand. Genomic Sci.">
        <title>Complete genome sequence of Spirosoma linguale type strain (1).</title>
        <authorList>
            <person name="Lail K."/>
            <person name="Sikorski J."/>
            <person name="Saunders E."/>
            <person name="Lapidus A."/>
            <person name="Glavina Del Rio T."/>
            <person name="Copeland A."/>
            <person name="Tice H."/>
            <person name="Cheng J.-F."/>
            <person name="Lucas S."/>
            <person name="Nolan M."/>
            <person name="Bruce D."/>
            <person name="Goodwin L."/>
            <person name="Pitluck S."/>
            <person name="Ivanova N."/>
            <person name="Mavromatis K."/>
            <person name="Ovchinnikova G."/>
            <person name="Pati A."/>
            <person name="Chen A."/>
            <person name="Palaniappan K."/>
            <person name="Land M."/>
            <person name="Hauser L."/>
            <person name="Chang Y.-J."/>
            <person name="Jeffries C.D."/>
            <person name="Chain P."/>
            <person name="Brettin T."/>
            <person name="Detter J.C."/>
            <person name="Schuetze A."/>
            <person name="Rohde M."/>
            <person name="Tindall B.J."/>
            <person name="Goeker M."/>
            <person name="Bristow J."/>
            <person name="Eisen J.A."/>
            <person name="Markowitz V."/>
            <person name="Hugenholtz P."/>
            <person name="Kyrpides N.C."/>
            <person name="Klenk H.-P."/>
            <person name="Chen F."/>
        </authorList>
    </citation>
    <scope>NUCLEOTIDE SEQUENCE [LARGE SCALE GENOMIC DNA]</scope>
    <source>
        <strain evidence="4">ATCC 33905 / DSM 74 / LMG 10896 / Claus 1</strain>
    </source>
</reference>
<feature type="transmembrane region" description="Helical" evidence="1">
    <location>
        <begin position="56"/>
        <end position="77"/>
    </location>
</feature>
<keyword evidence="1" id="KW-0472">Membrane</keyword>
<feature type="transmembrane region" description="Helical" evidence="1">
    <location>
        <begin position="146"/>
        <end position="166"/>
    </location>
</feature>
<dbReference type="RefSeq" id="WP_012926731.1">
    <property type="nucleotide sequence ID" value="NC_013730.1"/>
</dbReference>
<evidence type="ECO:0000256" key="1">
    <source>
        <dbReference type="SAM" id="Phobius"/>
    </source>
</evidence>
<organism evidence="3 4">
    <name type="scientific">Spirosoma linguale (strain ATCC 33905 / DSM 74 / LMG 10896 / Claus 1)</name>
    <dbReference type="NCBI Taxonomy" id="504472"/>
    <lineage>
        <taxon>Bacteria</taxon>
        <taxon>Pseudomonadati</taxon>
        <taxon>Bacteroidota</taxon>
        <taxon>Cytophagia</taxon>
        <taxon>Cytophagales</taxon>
        <taxon>Cytophagaceae</taxon>
        <taxon>Spirosoma</taxon>
    </lineage>
</organism>
<dbReference type="GO" id="GO:0080120">
    <property type="term" value="P:CAAX-box protein maturation"/>
    <property type="evidence" value="ECO:0007669"/>
    <property type="project" value="UniProtKB-ARBA"/>
</dbReference>
<proteinExistence type="predicted"/>
<dbReference type="AlphaFoldDB" id="D2QDQ7"/>
<keyword evidence="1" id="KW-1133">Transmembrane helix</keyword>